<name>A0ACC0AE56_CATRO</name>
<accession>A0ACC0AE56</accession>
<proteinExistence type="predicted"/>
<keyword evidence="2" id="KW-1185">Reference proteome</keyword>
<sequence length="113" mass="12493">MFNRRRPQEHVPNRGTRGVKRGARRQAGRGAGAFQSLPSGSGTSQTPPPPCLEFASFHAPYSTSFGFSGFLHPLLRAQSERANDMDGVKHYGFGHRVDKKTMRSHHPTGLSYN</sequence>
<comment type="caution">
    <text evidence="1">The sequence shown here is derived from an EMBL/GenBank/DDBJ whole genome shotgun (WGS) entry which is preliminary data.</text>
</comment>
<evidence type="ECO:0000313" key="2">
    <source>
        <dbReference type="Proteomes" id="UP001060085"/>
    </source>
</evidence>
<protein>
    <submittedName>
        <fullName evidence="1">Uncharacterized protein</fullName>
    </submittedName>
</protein>
<evidence type="ECO:0000313" key="1">
    <source>
        <dbReference type="EMBL" id="KAI5659218.1"/>
    </source>
</evidence>
<gene>
    <name evidence="1" type="ORF">M9H77_28011</name>
</gene>
<organism evidence="1 2">
    <name type="scientific">Catharanthus roseus</name>
    <name type="common">Madagascar periwinkle</name>
    <name type="synonym">Vinca rosea</name>
    <dbReference type="NCBI Taxonomy" id="4058"/>
    <lineage>
        <taxon>Eukaryota</taxon>
        <taxon>Viridiplantae</taxon>
        <taxon>Streptophyta</taxon>
        <taxon>Embryophyta</taxon>
        <taxon>Tracheophyta</taxon>
        <taxon>Spermatophyta</taxon>
        <taxon>Magnoliopsida</taxon>
        <taxon>eudicotyledons</taxon>
        <taxon>Gunneridae</taxon>
        <taxon>Pentapetalae</taxon>
        <taxon>asterids</taxon>
        <taxon>lamiids</taxon>
        <taxon>Gentianales</taxon>
        <taxon>Apocynaceae</taxon>
        <taxon>Rauvolfioideae</taxon>
        <taxon>Vinceae</taxon>
        <taxon>Catharanthinae</taxon>
        <taxon>Catharanthus</taxon>
    </lineage>
</organism>
<dbReference type="Proteomes" id="UP001060085">
    <property type="component" value="Linkage Group LG06"/>
</dbReference>
<reference evidence="2" key="1">
    <citation type="journal article" date="2023" name="Nat. Plants">
        <title>Single-cell RNA sequencing provides a high-resolution roadmap for understanding the multicellular compartmentation of specialized metabolism.</title>
        <authorList>
            <person name="Sun S."/>
            <person name="Shen X."/>
            <person name="Li Y."/>
            <person name="Li Y."/>
            <person name="Wang S."/>
            <person name="Li R."/>
            <person name="Zhang H."/>
            <person name="Shen G."/>
            <person name="Guo B."/>
            <person name="Wei J."/>
            <person name="Xu J."/>
            <person name="St-Pierre B."/>
            <person name="Chen S."/>
            <person name="Sun C."/>
        </authorList>
    </citation>
    <scope>NUCLEOTIDE SEQUENCE [LARGE SCALE GENOMIC DNA]</scope>
</reference>
<dbReference type="EMBL" id="CM044706">
    <property type="protein sequence ID" value="KAI5659218.1"/>
    <property type="molecule type" value="Genomic_DNA"/>
</dbReference>